<feature type="transmembrane region" description="Helical" evidence="25">
    <location>
        <begin position="266"/>
        <end position="286"/>
    </location>
</feature>
<evidence type="ECO:0000256" key="11">
    <source>
        <dbReference type="ARBA" id="ARBA00022982"/>
    </source>
</evidence>
<evidence type="ECO:0000256" key="25">
    <source>
        <dbReference type="SAM" id="Phobius"/>
    </source>
</evidence>
<dbReference type="GO" id="GO:0031902">
    <property type="term" value="C:late endosome membrane"/>
    <property type="evidence" value="ECO:0007669"/>
    <property type="project" value="UniProtKB-SubCell"/>
</dbReference>
<keyword evidence="10" id="KW-1278">Translocase</keyword>
<sequence>MGPTRTAAGWQRRVSEAPNSAASHCGSGKSCGRPSENGSPRSEGGTGDPAALRRPSPARGARSAGVPRLPGHRSAAGPGLRALAPATAEKTPLWASPRPAGCPVCCQELVAMAEGRFYLAVLALSSLGAVCVLFTIYWMWSWHGGFAWDGSTLTFNCHPVLMVAGMVVVYSAASLVYRLPQSWVGPKLPWKIAHASLHLLAFLLTVLGLVAVFRYHNSRRIANLYSLHSWLGITTVFFFACQWLLGFAVFLLPWASLWLRSLLKPVHVFFGASILALAMASVISGINEKLFFSLKNATRPYSSLPGEAVFANSTGMLVVAFGLLVLYLLQASSWKRPEVEVTTEGQPLLRERE</sequence>
<evidence type="ECO:0000256" key="20">
    <source>
        <dbReference type="ARBA" id="ARBA00042550"/>
    </source>
</evidence>
<evidence type="ECO:0000256" key="7">
    <source>
        <dbReference type="ARBA" id="ARBA00022692"/>
    </source>
</evidence>
<feature type="transmembrane region" description="Helical" evidence="25">
    <location>
        <begin position="117"/>
        <end position="140"/>
    </location>
</feature>
<keyword evidence="6" id="KW-0349">Heme</keyword>
<evidence type="ECO:0000256" key="14">
    <source>
        <dbReference type="ARBA" id="ARBA00023004"/>
    </source>
</evidence>
<dbReference type="Gene3D" id="1.20.120.1770">
    <property type="match status" value="1"/>
</dbReference>
<comment type="function">
    <text evidence="22">Transmembrane reductase that uses ascorbate as an electron donor in the cytoplasm and transfers electrons across membranes to reduce iron cations Fe(3+) into Fe(2+) in the lumen of the late endosome and lysosome. Reduced iron can then be extruded from the late endosome and lysosome to the cytoplasm by divalent metal-specific transporters. It is therefore most probably involved in endosomal and lysosomal cellular iron homeostasis.</text>
</comment>
<evidence type="ECO:0000256" key="4">
    <source>
        <dbReference type="ARBA" id="ARBA00011738"/>
    </source>
</evidence>
<evidence type="ECO:0000256" key="16">
    <source>
        <dbReference type="ARBA" id="ARBA00023180"/>
    </source>
</evidence>
<keyword evidence="7 25" id="KW-0812">Transmembrane</keyword>
<evidence type="ECO:0000256" key="15">
    <source>
        <dbReference type="ARBA" id="ARBA00023136"/>
    </source>
</evidence>
<dbReference type="PANTHER" id="PTHR10106:SF38">
    <property type="entry name" value="LYSOSOMAL MEMBRANE ASCORBATE-DEPENDENT FERRIREDUCTASE CYB561A3"/>
    <property type="match status" value="1"/>
</dbReference>
<dbReference type="PANTHER" id="PTHR10106">
    <property type="entry name" value="CYTOCHROME B561-RELATED"/>
    <property type="match status" value="1"/>
</dbReference>
<keyword evidence="5" id="KW-0813">Transport</keyword>
<feature type="transmembrane region" description="Helical" evidence="25">
    <location>
        <begin position="192"/>
        <end position="215"/>
    </location>
</feature>
<dbReference type="GO" id="GO:0046872">
    <property type="term" value="F:metal ion binding"/>
    <property type="evidence" value="ECO:0007669"/>
    <property type="project" value="UniProtKB-KW"/>
</dbReference>
<reference evidence="27" key="1">
    <citation type="submission" date="2023-06" db="EMBL/GenBank/DDBJ databases">
        <title>Reference genome for the Northern bat (Eptesicus nilssonii), a most northern bat species.</title>
        <authorList>
            <person name="Laine V.N."/>
            <person name="Pulliainen A.T."/>
            <person name="Lilley T.M."/>
        </authorList>
    </citation>
    <scope>NUCLEOTIDE SEQUENCE</scope>
    <source>
        <strain evidence="27">BLF_Eptnil</strain>
        <tissue evidence="27">Kidney</tissue>
    </source>
</reference>
<protein>
    <recommendedName>
        <fullName evidence="19">Lysosomal membrane ascorbate-dependent ferrireductase CYB561A3</fullName>
        <ecNumber evidence="18">7.2.1.3</ecNumber>
    </recommendedName>
    <alternativeName>
        <fullName evidence="21">Cytochrome b ascorbate-dependent protein 3</fullName>
    </alternativeName>
    <alternativeName>
        <fullName evidence="20">Lysosomal cytochrome b</fullName>
    </alternativeName>
</protein>
<evidence type="ECO:0000256" key="21">
    <source>
        <dbReference type="ARBA" id="ARBA00042571"/>
    </source>
</evidence>
<evidence type="ECO:0000259" key="26">
    <source>
        <dbReference type="PROSITE" id="PS50939"/>
    </source>
</evidence>
<evidence type="ECO:0000256" key="19">
    <source>
        <dbReference type="ARBA" id="ARBA00040498"/>
    </source>
</evidence>
<evidence type="ECO:0000256" key="5">
    <source>
        <dbReference type="ARBA" id="ARBA00022448"/>
    </source>
</evidence>
<keyword evidence="28" id="KW-1185">Reference proteome</keyword>
<evidence type="ECO:0000256" key="8">
    <source>
        <dbReference type="ARBA" id="ARBA00022723"/>
    </source>
</evidence>
<evidence type="ECO:0000256" key="3">
    <source>
        <dbReference type="ARBA" id="ARBA00004155"/>
    </source>
</evidence>
<comment type="caution">
    <text evidence="27">The sequence shown here is derived from an EMBL/GenBank/DDBJ whole genome shotgun (WGS) entry which is preliminary data.</text>
</comment>
<accession>A0AA40HQE6</accession>
<evidence type="ECO:0000313" key="27">
    <source>
        <dbReference type="EMBL" id="KAK1335423.1"/>
    </source>
</evidence>
<dbReference type="AlphaFoldDB" id="A0AA40HQE6"/>
<keyword evidence="16" id="KW-0325">Glycoprotein</keyword>
<gene>
    <name evidence="27" type="ORF">QTO34_003209</name>
</gene>
<evidence type="ECO:0000256" key="10">
    <source>
        <dbReference type="ARBA" id="ARBA00022967"/>
    </source>
</evidence>
<evidence type="ECO:0000256" key="17">
    <source>
        <dbReference type="ARBA" id="ARBA00023228"/>
    </source>
</evidence>
<dbReference type="InterPro" id="IPR043205">
    <property type="entry name" value="CYB561/CYBRD1-like"/>
</dbReference>
<evidence type="ECO:0000256" key="12">
    <source>
        <dbReference type="ARBA" id="ARBA00022989"/>
    </source>
</evidence>
<evidence type="ECO:0000256" key="6">
    <source>
        <dbReference type="ARBA" id="ARBA00022617"/>
    </source>
</evidence>
<feature type="transmembrane region" description="Helical" evidence="25">
    <location>
        <begin position="227"/>
        <end position="254"/>
    </location>
</feature>
<dbReference type="SMART" id="SM00665">
    <property type="entry name" value="B561"/>
    <property type="match status" value="1"/>
</dbReference>
<keyword evidence="8" id="KW-0479">Metal-binding</keyword>
<comment type="subcellular location">
    <subcellularLocation>
        <location evidence="2">Late endosome membrane</location>
        <topology evidence="2">Multi-pass membrane protein</topology>
    </subcellularLocation>
    <subcellularLocation>
        <location evidence="3">Lysosome membrane</location>
        <topology evidence="3">Multi-pass membrane protein</topology>
    </subcellularLocation>
</comment>
<evidence type="ECO:0000256" key="22">
    <source>
        <dbReference type="ARBA" id="ARBA00046132"/>
    </source>
</evidence>
<evidence type="ECO:0000256" key="9">
    <source>
        <dbReference type="ARBA" id="ARBA00022753"/>
    </source>
</evidence>
<keyword evidence="14" id="KW-0408">Iron</keyword>
<dbReference type="InterPro" id="IPR006593">
    <property type="entry name" value="Cyt_b561/ferric_Rdtase_TM"/>
</dbReference>
<feature type="transmembrane region" description="Helical" evidence="25">
    <location>
        <begin position="160"/>
        <end position="180"/>
    </location>
</feature>
<keyword evidence="9" id="KW-0967">Endosome</keyword>
<evidence type="ECO:0000256" key="18">
    <source>
        <dbReference type="ARBA" id="ARBA00024225"/>
    </source>
</evidence>
<dbReference type="Proteomes" id="UP001177744">
    <property type="component" value="Unassembled WGS sequence"/>
</dbReference>
<dbReference type="EMBL" id="JAULJE010000013">
    <property type="protein sequence ID" value="KAK1335423.1"/>
    <property type="molecule type" value="Genomic_DNA"/>
</dbReference>
<evidence type="ECO:0000256" key="1">
    <source>
        <dbReference type="ARBA" id="ARBA00001970"/>
    </source>
</evidence>
<keyword evidence="12 25" id="KW-1133">Transmembrane helix</keyword>
<dbReference type="FunFam" id="1.20.120.1770:FF:000001">
    <property type="entry name" value="Cytochrome b reductase 1"/>
    <property type="match status" value="1"/>
</dbReference>
<dbReference type="PROSITE" id="PS50939">
    <property type="entry name" value="CYTOCHROME_B561"/>
    <property type="match status" value="1"/>
</dbReference>
<dbReference type="EC" id="7.2.1.3" evidence="18"/>
<evidence type="ECO:0000256" key="24">
    <source>
        <dbReference type="SAM" id="MobiDB-lite"/>
    </source>
</evidence>
<evidence type="ECO:0000256" key="23">
    <source>
        <dbReference type="ARBA" id="ARBA00048457"/>
    </source>
</evidence>
<feature type="compositionally biased region" description="Low complexity" evidence="24">
    <location>
        <begin position="49"/>
        <end position="65"/>
    </location>
</feature>
<feature type="region of interest" description="Disordered" evidence="24">
    <location>
        <begin position="1"/>
        <end position="77"/>
    </location>
</feature>
<comment type="catalytic activity">
    <reaction evidence="23">
        <text>Fe(3+)(out) + L-ascorbate(in) = monodehydro-L-ascorbate radical(in) + Fe(2+)(out) + H(+)</text>
        <dbReference type="Rhea" id="RHEA:30403"/>
        <dbReference type="ChEBI" id="CHEBI:15378"/>
        <dbReference type="ChEBI" id="CHEBI:29033"/>
        <dbReference type="ChEBI" id="CHEBI:29034"/>
        <dbReference type="ChEBI" id="CHEBI:38290"/>
        <dbReference type="ChEBI" id="CHEBI:59513"/>
        <dbReference type="EC" id="7.2.1.3"/>
    </reaction>
    <physiologicalReaction direction="left-to-right" evidence="23">
        <dbReference type="Rhea" id="RHEA:30404"/>
    </physiologicalReaction>
</comment>
<organism evidence="27 28">
    <name type="scientific">Cnephaeus nilssonii</name>
    <name type="common">Northern bat</name>
    <name type="synonym">Eptesicus nilssonii</name>
    <dbReference type="NCBI Taxonomy" id="3371016"/>
    <lineage>
        <taxon>Eukaryota</taxon>
        <taxon>Metazoa</taxon>
        <taxon>Chordata</taxon>
        <taxon>Craniata</taxon>
        <taxon>Vertebrata</taxon>
        <taxon>Euteleostomi</taxon>
        <taxon>Mammalia</taxon>
        <taxon>Eutheria</taxon>
        <taxon>Laurasiatheria</taxon>
        <taxon>Chiroptera</taxon>
        <taxon>Yangochiroptera</taxon>
        <taxon>Vespertilionidae</taxon>
        <taxon>Cnephaeus</taxon>
    </lineage>
</organism>
<name>A0AA40HQE6_CNENI</name>
<dbReference type="GO" id="GO:0005765">
    <property type="term" value="C:lysosomal membrane"/>
    <property type="evidence" value="ECO:0007669"/>
    <property type="project" value="UniProtKB-SubCell"/>
</dbReference>
<comment type="subunit">
    <text evidence="4">Homodimer.</text>
</comment>
<feature type="transmembrane region" description="Helical" evidence="25">
    <location>
        <begin position="309"/>
        <end position="329"/>
    </location>
</feature>
<feature type="domain" description="Cytochrome b561" evidence="26">
    <location>
        <begin position="123"/>
        <end position="330"/>
    </location>
</feature>
<keyword evidence="11" id="KW-0249">Electron transport</keyword>
<keyword evidence="17" id="KW-0458">Lysosome</keyword>
<evidence type="ECO:0000256" key="13">
    <source>
        <dbReference type="ARBA" id="ARBA00023002"/>
    </source>
</evidence>
<comment type="cofactor">
    <cofactor evidence="1">
        <name>heme b</name>
        <dbReference type="ChEBI" id="CHEBI:60344"/>
    </cofactor>
</comment>
<dbReference type="Pfam" id="PF03188">
    <property type="entry name" value="Cytochrom_B561"/>
    <property type="match status" value="1"/>
</dbReference>
<proteinExistence type="predicted"/>
<keyword evidence="15 25" id="KW-0472">Membrane</keyword>
<keyword evidence="13" id="KW-0560">Oxidoreductase</keyword>
<evidence type="ECO:0000313" key="28">
    <source>
        <dbReference type="Proteomes" id="UP001177744"/>
    </source>
</evidence>
<evidence type="ECO:0000256" key="2">
    <source>
        <dbReference type="ARBA" id="ARBA00004107"/>
    </source>
</evidence>
<dbReference type="GO" id="GO:0140571">
    <property type="term" value="F:transmembrane ascorbate ferrireductase activity"/>
    <property type="evidence" value="ECO:0007669"/>
    <property type="project" value="UniProtKB-EC"/>
</dbReference>